<evidence type="ECO:0000256" key="6">
    <source>
        <dbReference type="RuleBase" id="RU003557"/>
    </source>
</evidence>
<dbReference type="GO" id="GO:0003985">
    <property type="term" value="F:acetyl-CoA C-acetyltransferase activity"/>
    <property type="evidence" value="ECO:0007669"/>
    <property type="project" value="TreeGrafter"/>
</dbReference>
<dbReference type="InterPro" id="IPR002155">
    <property type="entry name" value="Thiolase"/>
</dbReference>
<dbReference type="Pfam" id="PF00108">
    <property type="entry name" value="Thiolase_N"/>
    <property type="match status" value="1"/>
</dbReference>
<dbReference type="NCBIfam" id="TIGR01930">
    <property type="entry name" value="AcCoA-C-Actrans"/>
    <property type="match status" value="1"/>
</dbReference>
<evidence type="ECO:0000313" key="9">
    <source>
        <dbReference type="EMBL" id="KAK5647594.1"/>
    </source>
</evidence>
<evidence type="ECO:0000256" key="5">
    <source>
        <dbReference type="PIRSR" id="PIRSR000429-1"/>
    </source>
</evidence>
<dbReference type="InterPro" id="IPR020617">
    <property type="entry name" value="Thiolase_C"/>
</dbReference>
<comment type="pathway">
    <text evidence="1">Lipid metabolism.</text>
</comment>
<dbReference type="FunFam" id="3.40.47.10:FF:000010">
    <property type="entry name" value="Acetyl-CoA acetyltransferase (Thiolase)"/>
    <property type="match status" value="1"/>
</dbReference>
<evidence type="ECO:0000259" key="8">
    <source>
        <dbReference type="Pfam" id="PF02803"/>
    </source>
</evidence>
<dbReference type="PIRSF" id="PIRSF000429">
    <property type="entry name" value="Ac-CoA_Ac_transf"/>
    <property type="match status" value="1"/>
</dbReference>
<dbReference type="AlphaFoldDB" id="A0AAN7VNZ3"/>
<comment type="caution">
    <text evidence="9">The sequence shown here is derived from an EMBL/GenBank/DDBJ whole genome shotgun (WGS) entry which is preliminary data.</text>
</comment>
<dbReference type="CDD" id="cd00751">
    <property type="entry name" value="thiolase"/>
    <property type="match status" value="1"/>
</dbReference>
<feature type="domain" description="Thiolase N-terminal" evidence="7">
    <location>
        <begin position="8"/>
        <end position="266"/>
    </location>
</feature>
<evidence type="ECO:0000256" key="3">
    <source>
        <dbReference type="ARBA" id="ARBA00022679"/>
    </source>
</evidence>
<dbReference type="InterPro" id="IPR020616">
    <property type="entry name" value="Thiolase_N"/>
</dbReference>
<dbReference type="Gene3D" id="3.40.47.10">
    <property type="match status" value="2"/>
</dbReference>
<reference evidence="9 10" key="1">
    <citation type="journal article" date="2024" name="Insects">
        <title>An Improved Chromosome-Level Genome Assembly of the Firefly Pyrocoelia pectoralis.</title>
        <authorList>
            <person name="Fu X."/>
            <person name="Meyer-Rochow V.B."/>
            <person name="Ballantyne L."/>
            <person name="Zhu X."/>
        </authorList>
    </citation>
    <scope>NUCLEOTIDE SEQUENCE [LARGE SCALE GENOMIC DNA]</scope>
    <source>
        <strain evidence="9">XCY_ONT2</strain>
    </source>
</reference>
<dbReference type="InterPro" id="IPR020615">
    <property type="entry name" value="Thiolase_acyl_enz_int_AS"/>
</dbReference>
<dbReference type="InterPro" id="IPR016039">
    <property type="entry name" value="Thiolase-like"/>
</dbReference>
<proteinExistence type="inferred from homology"/>
<dbReference type="Pfam" id="PF02803">
    <property type="entry name" value="Thiolase_C"/>
    <property type="match status" value="1"/>
</dbReference>
<dbReference type="PROSITE" id="PS00098">
    <property type="entry name" value="THIOLASE_1"/>
    <property type="match status" value="1"/>
</dbReference>
<dbReference type="GO" id="GO:0006635">
    <property type="term" value="P:fatty acid beta-oxidation"/>
    <property type="evidence" value="ECO:0007669"/>
    <property type="project" value="TreeGrafter"/>
</dbReference>
<evidence type="ECO:0000256" key="4">
    <source>
        <dbReference type="ARBA" id="ARBA00023315"/>
    </source>
</evidence>
<comment type="similarity">
    <text evidence="2 6">Belongs to the thiolase-like superfamily. Thiolase family.</text>
</comment>
<name>A0AAN7VNZ3_9COLE</name>
<dbReference type="InterPro" id="IPR020610">
    <property type="entry name" value="Thiolase_AS"/>
</dbReference>
<dbReference type="PROSITE" id="PS00737">
    <property type="entry name" value="THIOLASE_2"/>
    <property type="match status" value="1"/>
</dbReference>
<gene>
    <name evidence="9" type="ORF">RI129_002486</name>
</gene>
<organism evidence="9 10">
    <name type="scientific">Pyrocoelia pectoralis</name>
    <dbReference type="NCBI Taxonomy" id="417401"/>
    <lineage>
        <taxon>Eukaryota</taxon>
        <taxon>Metazoa</taxon>
        <taxon>Ecdysozoa</taxon>
        <taxon>Arthropoda</taxon>
        <taxon>Hexapoda</taxon>
        <taxon>Insecta</taxon>
        <taxon>Pterygota</taxon>
        <taxon>Neoptera</taxon>
        <taxon>Endopterygota</taxon>
        <taxon>Coleoptera</taxon>
        <taxon>Polyphaga</taxon>
        <taxon>Elateriformia</taxon>
        <taxon>Elateroidea</taxon>
        <taxon>Lampyridae</taxon>
        <taxon>Lampyrinae</taxon>
        <taxon>Pyrocoelia</taxon>
    </lineage>
</organism>
<sequence length="399" mass="42541">MSGVVKDVVIVGAKRTIFGSFGGKLKDHTACDLQVISNKAAMMDANVKPEMVDTVNIGNILTYSAPDGIFLARHVLIKSGIPIERPALQVNRLCGTGFQAVINGVHDIMNGSAKVSLTGGAENMSQAPFIIRNIRFGTQLGANYQAEDSLWVGLTDTYCKLSMAMTAEKLGSQCNISREDANEFAFRSQMLWKEAQESGRFKEELVPIEIKGKKGPEVISVDEHPKPHTTMEGLKKLKPVFKENGLVTAGTASGINDGAGTIIVASDRAASEYNLKPLARILAYSTVGVDPSIMGIGPVPAIEKVLSVSGLTMNEIDLIEINEAFAAQALACARLLKLNMNKFNVDGGAVALGHPLAASGARITAHLIYELRRRKLRYGIGSACIGGGQGIALLIEALH</sequence>
<accession>A0AAN7VNZ3</accession>
<feature type="active site" description="Proton acceptor" evidence="5">
    <location>
        <position position="384"/>
    </location>
</feature>
<dbReference type="InterPro" id="IPR020613">
    <property type="entry name" value="Thiolase_CS"/>
</dbReference>
<dbReference type="PROSITE" id="PS00099">
    <property type="entry name" value="THIOLASE_3"/>
    <property type="match status" value="1"/>
</dbReference>
<evidence type="ECO:0008006" key="11">
    <source>
        <dbReference type="Google" id="ProtNLM"/>
    </source>
</evidence>
<evidence type="ECO:0000259" key="7">
    <source>
        <dbReference type="Pfam" id="PF00108"/>
    </source>
</evidence>
<dbReference type="Proteomes" id="UP001329430">
    <property type="component" value="Chromosome 2"/>
</dbReference>
<evidence type="ECO:0000256" key="2">
    <source>
        <dbReference type="ARBA" id="ARBA00010982"/>
    </source>
</evidence>
<keyword evidence="3 6" id="KW-0808">Transferase</keyword>
<protein>
    <recommendedName>
        <fullName evidence="11">Mitochondrial 3-ketoacyl-coa thiolase</fullName>
    </recommendedName>
</protein>
<feature type="active site" description="Acyl-thioester intermediate" evidence="5">
    <location>
        <position position="94"/>
    </location>
</feature>
<dbReference type="SUPFAM" id="SSF53901">
    <property type="entry name" value="Thiolase-like"/>
    <property type="match status" value="2"/>
</dbReference>
<dbReference type="PANTHER" id="PTHR18919:SF107">
    <property type="entry name" value="ACETYL-COA ACETYLTRANSFERASE, CYTOSOLIC"/>
    <property type="match status" value="1"/>
</dbReference>
<keyword evidence="10" id="KW-1185">Reference proteome</keyword>
<feature type="domain" description="Thiolase C-terminal" evidence="8">
    <location>
        <begin position="275"/>
        <end position="396"/>
    </location>
</feature>
<keyword evidence="4 6" id="KW-0012">Acyltransferase</keyword>
<evidence type="ECO:0000256" key="1">
    <source>
        <dbReference type="ARBA" id="ARBA00005189"/>
    </source>
</evidence>
<dbReference type="GO" id="GO:0005739">
    <property type="term" value="C:mitochondrion"/>
    <property type="evidence" value="ECO:0007669"/>
    <property type="project" value="TreeGrafter"/>
</dbReference>
<dbReference type="EMBL" id="JAVRBK010000002">
    <property type="protein sequence ID" value="KAK5647594.1"/>
    <property type="molecule type" value="Genomic_DNA"/>
</dbReference>
<dbReference type="PANTHER" id="PTHR18919">
    <property type="entry name" value="ACETYL-COA C-ACYLTRANSFERASE"/>
    <property type="match status" value="1"/>
</dbReference>
<feature type="active site" description="Proton acceptor" evidence="5">
    <location>
        <position position="354"/>
    </location>
</feature>
<evidence type="ECO:0000313" key="10">
    <source>
        <dbReference type="Proteomes" id="UP001329430"/>
    </source>
</evidence>